<feature type="chain" id="PRO_5021408174" description="Cobalt-zinc-cadmium resistance protein CzcI" evidence="1">
    <location>
        <begin position="24"/>
        <end position="138"/>
    </location>
</feature>
<evidence type="ECO:0000313" key="2">
    <source>
        <dbReference type="EMBL" id="VIO65824.1"/>
    </source>
</evidence>
<feature type="signal peptide" evidence="1">
    <location>
        <begin position="1"/>
        <end position="23"/>
    </location>
</feature>
<protein>
    <recommendedName>
        <fullName evidence="4">Cobalt-zinc-cadmium resistance protein CzcI</fullName>
    </recommendedName>
</protein>
<evidence type="ECO:0000256" key="1">
    <source>
        <dbReference type="SAM" id="SignalP"/>
    </source>
</evidence>
<dbReference type="EMBL" id="CAADFC020000004">
    <property type="protein sequence ID" value="VIO65824.1"/>
    <property type="molecule type" value="Genomic_DNA"/>
</dbReference>
<sequence>MRAGCSIILAYLFCVLAPSFALAFGAPFPCVTDEVQPVAMVHAHEMPVAMVHDGGAAHDHAAMHQHHAADSDANIPAKHDHDGKNSPGPCCAMMCVSALPADLPSVAAPLHPIATRIAEASQGLRSEAPARLYRPPIA</sequence>
<comment type="caution">
    <text evidence="2">The sequence shown here is derived from an EMBL/GenBank/DDBJ whole genome shotgun (WGS) entry which is preliminary data.</text>
</comment>
<evidence type="ECO:0000313" key="3">
    <source>
        <dbReference type="Proteomes" id="UP000328092"/>
    </source>
</evidence>
<organism evidence="2 3">
    <name type="scientific">Bradyrhizobium ivorense</name>
    <dbReference type="NCBI Taxonomy" id="2511166"/>
    <lineage>
        <taxon>Bacteria</taxon>
        <taxon>Pseudomonadati</taxon>
        <taxon>Pseudomonadota</taxon>
        <taxon>Alphaproteobacteria</taxon>
        <taxon>Hyphomicrobiales</taxon>
        <taxon>Nitrobacteraceae</taxon>
        <taxon>Bradyrhizobium</taxon>
    </lineage>
</organism>
<keyword evidence="3" id="KW-1185">Reference proteome</keyword>
<keyword evidence="1" id="KW-0732">Signal</keyword>
<dbReference type="Proteomes" id="UP000328092">
    <property type="component" value="Unassembled WGS sequence"/>
</dbReference>
<dbReference type="OrthoDB" id="8241865at2"/>
<reference evidence="2" key="1">
    <citation type="submission" date="2019-02" db="EMBL/GenBank/DDBJ databases">
        <authorList>
            <person name="Pothier F.J."/>
        </authorList>
    </citation>
    <scope>NUCLEOTIDE SEQUENCE</scope>
    <source>
        <strain evidence="2">CI-1B</strain>
    </source>
</reference>
<name>A0A508SWB6_9BRAD</name>
<gene>
    <name evidence="2" type="ORF">CI1B_09320</name>
</gene>
<dbReference type="AlphaFoldDB" id="A0A508SWB6"/>
<evidence type="ECO:0008006" key="4">
    <source>
        <dbReference type="Google" id="ProtNLM"/>
    </source>
</evidence>
<accession>A0A508SWB6</accession>
<proteinExistence type="predicted"/>